<feature type="transmembrane region" description="Helical" evidence="6">
    <location>
        <begin position="157"/>
        <end position="176"/>
    </location>
</feature>
<dbReference type="GO" id="GO:0016020">
    <property type="term" value="C:membrane"/>
    <property type="evidence" value="ECO:0007669"/>
    <property type="project" value="UniProtKB-SubCell"/>
</dbReference>
<comment type="subcellular location">
    <subcellularLocation>
        <location evidence="1">Membrane</location>
        <topology evidence="1">Multi-pass membrane protein</topology>
    </subcellularLocation>
</comment>
<sequence>MSAIDASYPDDTKHEDGVLGPAQMQAQAGRGFGEGTTLAETAEQLGVDERKLVRKLDMYLIPFVMLSYLLSFLDRVNIGNARLYKMEEDLGLVGNQFQTAVSILFVTYITFEVPSNLVLKKFTPSRWLAFITTSWGIIATLTGLVNSYGSLIACRVLLGAVEAGLFPGMNLYLTLFYTKHELALRVGYLFVSAAIAGALGGLLAFGIGNMDGLQGMHGWRWIMIIEGIPTVLLGISMWFFIPNDAQSAYFLTENEKRMMIIRHGREYGNTTSAQEFSKKDMMKAFKDWKVWIFCASQFGADTMLYGYSTFLPTIIKGLGTWSSAEVQLLTIPCYFLGAAMYMSVAVLSDKFQRRGLFCVIFGTISVVGYGILMSNTPAGVHYFGCFLIAAGLYILVGLPLAWLPNNCPRYGKRATANGLQLTIGNASGIMAPFIYTNGEAPRFIRGHAVTLSLVGMTTLIYLFMWTYFSRVNKQRAAGKMDPKHQGMSDDELAELGDESPHFRYVI</sequence>
<feature type="transmembrane region" description="Helical" evidence="6">
    <location>
        <begin position="328"/>
        <end position="348"/>
    </location>
</feature>
<dbReference type="CDD" id="cd17327">
    <property type="entry name" value="MFS_FEN2_like"/>
    <property type="match status" value="1"/>
</dbReference>
<evidence type="ECO:0000256" key="3">
    <source>
        <dbReference type="ARBA" id="ARBA00022692"/>
    </source>
</evidence>
<keyword evidence="9" id="KW-1185">Reference proteome</keyword>
<dbReference type="EMBL" id="SKBQ01000080">
    <property type="protein sequence ID" value="TPX08149.1"/>
    <property type="molecule type" value="Genomic_DNA"/>
</dbReference>
<feature type="transmembrane region" description="Helical" evidence="6">
    <location>
        <begin position="447"/>
        <end position="468"/>
    </location>
</feature>
<dbReference type="Gene3D" id="1.20.1250.20">
    <property type="entry name" value="MFS general substrate transporter like domains"/>
    <property type="match status" value="2"/>
</dbReference>
<feature type="transmembrane region" description="Helical" evidence="6">
    <location>
        <begin position="58"/>
        <end position="76"/>
    </location>
</feature>
<feature type="transmembrane region" description="Helical" evidence="6">
    <location>
        <begin position="380"/>
        <end position="403"/>
    </location>
</feature>
<feature type="transmembrane region" description="Helical" evidence="6">
    <location>
        <begin position="219"/>
        <end position="241"/>
    </location>
</feature>
<dbReference type="PANTHER" id="PTHR43791:SF91">
    <property type="entry name" value="MAJOR FACILITATOR SUPERFAMILY (MFS) PROFILE DOMAIN-CONTAINING PROTEIN-RELATED"/>
    <property type="match status" value="1"/>
</dbReference>
<evidence type="ECO:0000256" key="6">
    <source>
        <dbReference type="SAM" id="Phobius"/>
    </source>
</evidence>
<feature type="transmembrane region" description="Helical" evidence="6">
    <location>
        <begin position="188"/>
        <end position="207"/>
    </location>
</feature>
<evidence type="ECO:0000313" key="9">
    <source>
        <dbReference type="Proteomes" id="UP000319257"/>
    </source>
</evidence>
<feature type="transmembrane region" description="Helical" evidence="6">
    <location>
        <begin position="127"/>
        <end position="145"/>
    </location>
</feature>
<evidence type="ECO:0000259" key="7">
    <source>
        <dbReference type="PROSITE" id="PS50850"/>
    </source>
</evidence>
<dbReference type="AlphaFoldDB" id="A0A507AT97"/>
<dbReference type="InterPro" id="IPR036259">
    <property type="entry name" value="MFS_trans_sf"/>
</dbReference>
<dbReference type="Pfam" id="PF07690">
    <property type="entry name" value="MFS_1"/>
    <property type="match status" value="1"/>
</dbReference>
<keyword evidence="5 6" id="KW-0472">Membrane</keyword>
<organism evidence="8 9">
    <name type="scientific">Thyridium curvatum</name>
    <dbReference type="NCBI Taxonomy" id="1093900"/>
    <lineage>
        <taxon>Eukaryota</taxon>
        <taxon>Fungi</taxon>
        <taxon>Dikarya</taxon>
        <taxon>Ascomycota</taxon>
        <taxon>Pezizomycotina</taxon>
        <taxon>Sordariomycetes</taxon>
        <taxon>Sordariomycetidae</taxon>
        <taxon>Thyridiales</taxon>
        <taxon>Thyridiaceae</taxon>
        <taxon>Thyridium</taxon>
    </lineage>
</organism>
<dbReference type="SUPFAM" id="SSF103473">
    <property type="entry name" value="MFS general substrate transporter"/>
    <property type="match status" value="1"/>
</dbReference>
<dbReference type="InParanoid" id="A0A507AT97"/>
<dbReference type="InterPro" id="IPR020846">
    <property type="entry name" value="MFS_dom"/>
</dbReference>
<proteinExistence type="predicted"/>
<dbReference type="InterPro" id="IPR011701">
    <property type="entry name" value="MFS"/>
</dbReference>
<evidence type="ECO:0000256" key="1">
    <source>
        <dbReference type="ARBA" id="ARBA00004141"/>
    </source>
</evidence>
<evidence type="ECO:0000256" key="4">
    <source>
        <dbReference type="ARBA" id="ARBA00022989"/>
    </source>
</evidence>
<accession>A0A507AT97</accession>
<reference evidence="8 9" key="1">
    <citation type="submission" date="2019-06" db="EMBL/GenBank/DDBJ databases">
        <title>Draft genome sequence of the filamentous fungus Phialemoniopsis curvata isolated from diesel fuel.</title>
        <authorList>
            <person name="Varaljay V.A."/>
            <person name="Lyon W.J."/>
            <person name="Crouch A.L."/>
            <person name="Drake C.E."/>
            <person name="Hollomon J.M."/>
            <person name="Nadeau L.J."/>
            <person name="Nunn H.S."/>
            <person name="Stevenson B.S."/>
            <person name="Bojanowski C.L."/>
            <person name="Crookes-Goodson W.J."/>
        </authorList>
    </citation>
    <scope>NUCLEOTIDE SEQUENCE [LARGE SCALE GENOMIC DNA]</scope>
    <source>
        <strain evidence="8 9">D216</strain>
    </source>
</reference>
<keyword evidence="2" id="KW-0813">Transport</keyword>
<feature type="transmembrane region" description="Helical" evidence="6">
    <location>
        <begin position="288"/>
        <end position="308"/>
    </location>
</feature>
<dbReference type="Proteomes" id="UP000319257">
    <property type="component" value="Unassembled WGS sequence"/>
</dbReference>
<feature type="domain" description="Major facilitator superfamily (MFS) profile" evidence="7">
    <location>
        <begin position="60"/>
        <end position="472"/>
    </location>
</feature>
<dbReference type="PANTHER" id="PTHR43791">
    <property type="entry name" value="PERMEASE-RELATED"/>
    <property type="match status" value="1"/>
</dbReference>
<dbReference type="GO" id="GO:0022857">
    <property type="term" value="F:transmembrane transporter activity"/>
    <property type="evidence" value="ECO:0007669"/>
    <property type="project" value="InterPro"/>
</dbReference>
<dbReference type="GeneID" id="41977663"/>
<dbReference type="PROSITE" id="PS50850">
    <property type="entry name" value="MFS"/>
    <property type="match status" value="1"/>
</dbReference>
<dbReference type="FunFam" id="1.20.1250.20:FF:000068">
    <property type="entry name" value="MFS general substrate transporter"/>
    <property type="match status" value="1"/>
</dbReference>
<evidence type="ECO:0000256" key="2">
    <source>
        <dbReference type="ARBA" id="ARBA00022448"/>
    </source>
</evidence>
<keyword evidence="3 6" id="KW-0812">Transmembrane</keyword>
<dbReference type="OrthoDB" id="2962993at2759"/>
<dbReference type="FunFam" id="1.20.1250.20:FF:000034">
    <property type="entry name" value="MFS general substrate transporter"/>
    <property type="match status" value="1"/>
</dbReference>
<feature type="transmembrane region" description="Helical" evidence="6">
    <location>
        <begin position="355"/>
        <end position="374"/>
    </location>
</feature>
<evidence type="ECO:0000313" key="8">
    <source>
        <dbReference type="EMBL" id="TPX08149.1"/>
    </source>
</evidence>
<protein>
    <recommendedName>
        <fullName evidence="7">Major facilitator superfamily (MFS) profile domain-containing protein</fullName>
    </recommendedName>
</protein>
<dbReference type="RefSeq" id="XP_030989860.1">
    <property type="nucleotide sequence ID" value="XM_031132810.1"/>
</dbReference>
<comment type="caution">
    <text evidence="8">The sequence shown here is derived from an EMBL/GenBank/DDBJ whole genome shotgun (WGS) entry which is preliminary data.</text>
</comment>
<feature type="transmembrane region" description="Helical" evidence="6">
    <location>
        <begin position="415"/>
        <end position="435"/>
    </location>
</feature>
<name>A0A507AT97_9PEZI</name>
<feature type="transmembrane region" description="Helical" evidence="6">
    <location>
        <begin position="96"/>
        <end position="115"/>
    </location>
</feature>
<evidence type="ECO:0000256" key="5">
    <source>
        <dbReference type="ARBA" id="ARBA00023136"/>
    </source>
</evidence>
<gene>
    <name evidence="8" type="ORF">E0L32_010216</name>
</gene>
<keyword evidence="4 6" id="KW-1133">Transmembrane helix</keyword>